<dbReference type="PANTHER" id="PTHR37381">
    <property type="entry name" value="PENTATRICOPEPTIDE REPEAT (PPR) SUPERFAMILY PROTEIN"/>
    <property type="match status" value="1"/>
</dbReference>
<dbReference type="SMART" id="SM00456">
    <property type="entry name" value="WW"/>
    <property type="match status" value="1"/>
</dbReference>
<proteinExistence type="predicted"/>
<comment type="caution">
    <text evidence="3">The sequence shown here is derived from an EMBL/GenBank/DDBJ whole genome shotgun (WGS) entry which is preliminary data.</text>
</comment>
<dbReference type="InterPro" id="IPR036020">
    <property type="entry name" value="WW_dom_sf"/>
</dbReference>
<dbReference type="InterPro" id="IPR001202">
    <property type="entry name" value="WW_dom"/>
</dbReference>
<reference evidence="3" key="1">
    <citation type="submission" date="2019-12" db="EMBL/GenBank/DDBJ databases">
        <title>Genome sequencing and annotation of Brassica cretica.</title>
        <authorList>
            <person name="Studholme D.J."/>
            <person name="Sarris P.F."/>
        </authorList>
    </citation>
    <scope>NUCLEOTIDE SEQUENCE</scope>
    <source>
        <strain evidence="3">PFS-102/07</strain>
        <tissue evidence="3">Leaf</tissue>
    </source>
</reference>
<dbReference type="PROSITE" id="PS50020">
    <property type="entry name" value="WW_DOMAIN_2"/>
    <property type="match status" value="1"/>
</dbReference>
<gene>
    <name evidence="3" type="ORF">F2Q70_00035372</name>
</gene>
<accession>A0A8S9JR01</accession>
<dbReference type="Pfam" id="PF00397">
    <property type="entry name" value="WW"/>
    <property type="match status" value="1"/>
</dbReference>
<dbReference type="PANTHER" id="PTHR37381:SF1">
    <property type="entry name" value="PENTATRICOPEPTIDE REPEAT (PPR) SUPERFAMILY PROTEIN"/>
    <property type="match status" value="1"/>
</dbReference>
<sequence>MATNPPPMTDKRLRAASQSSSKPKAPPSNLPLMMFNVLFGKVVRCPSCLIGIAVPQPQNRVQAQTPSDTAETHQFGAETAELPVQEEKRVTIAFAVPNVNYRPKQTHHTGPRRCYSSTLPAVKRRLQANEKRAKVTFGKVVRCPSCLIGIVVPQPQNRVQESIAQQIEQILELENLEEWAGSAIPTVVSTTASTPVSYMRTAAPAATQSVVSRKCNWTEHTSPDGFKYYYNGQTGESKWEKPEEMVLFERQQQQPTINQPQTQSQQALYSQPMQQQPQQVHQQYQGQYVQQPIYSSVYPTPGVSQNAQYPPPLGVSQNSQAPVKMLRDTKGPPPRPLLLFTALSNLRRASSIQSRAHPTDHTADHFERRAKPHTQNTTRTRTDPTNRSKLRRAKQDCESLHLPETRTDYGEAEEASTSRRQEPAAAKLWKPPPPGNRTQTTIIFTAPTLQATASSLQEQNHRERCLARGQTRRLLKETRRRELRTN</sequence>
<feature type="compositionally biased region" description="Basic and acidic residues" evidence="1">
    <location>
        <begin position="393"/>
        <end position="409"/>
    </location>
</feature>
<dbReference type="CDD" id="cd00201">
    <property type="entry name" value="WW"/>
    <property type="match status" value="1"/>
</dbReference>
<evidence type="ECO:0000256" key="1">
    <source>
        <dbReference type="SAM" id="MobiDB-lite"/>
    </source>
</evidence>
<dbReference type="AlphaFoldDB" id="A0A8S9JR01"/>
<feature type="region of interest" description="Disordered" evidence="1">
    <location>
        <begin position="1"/>
        <end position="30"/>
    </location>
</feature>
<feature type="region of interest" description="Disordered" evidence="1">
    <location>
        <begin position="350"/>
        <end position="435"/>
    </location>
</feature>
<feature type="region of interest" description="Disordered" evidence="1">
    <location>
        <begin position="252"/>
        <end position="274"/>
    </location>
</feature>
<feature type="domain" description="WW" evidence="2">
    <location>
        <begin position="217"/>
        <end position="244"/>
    </location>
</feature>
<dbReference type="SUPFAM" id="SSF51045">
    <property type="entry name" value="WW domain"/>
    <property type="match status" value="1"/>
</dbReference>
<organism evidence="3">
    <name type="scientific">Brassica cretica</name>
    <name type="common">Mustard</name>
    <dbReference type="NCBI Taxonomy" id="69181"/>
    <lineage>
        <taxon>Eukaryota</taxon>
        <taxon>Viridiplantae</taxon>
        <taxon>Streptophyta</taxon>
        <taxon>Embryophyta</taxon>
        <taxon>Tracheophyta</taxon>
        <taxon>Spermatophyta</taxon>
        <taxon>Magnoliopsida</taxon>
        <taxon>eudicotyledons</taxon>
        <taxon>Gunneridae</taxon>
        <taxon>Pentapetalae</taxon>
        <taxon>rosids</taxon>
        <taxon>malvids</taxon>
        <taxon>Brassicales</taxon>
        <taxon>Brassicaceae</taxon>
        <taxon>Brassiceae</taxon>
        <taxon>Brassica</taxon>
    </lineage>
</organism>
<dbReference type="EMBL" id="QGKY02000246">
    <property type="protein sequence ID" value="KAF2584189.1"/>
    <property type="molecule type" value="Genomic_DNA"/>
</dbReference>
<evidence type="ECO:0000259" key="2">
    <source>
        <dbReference type="PROSITE" id="PS50020"/>
    </source>
</evidence>
<name>A0A8S9JR01_BRACR</name>
<protein>
    <recommendedName>
        <fullName evidence="2">WW domain-containing protein</fullName>
    </recommendedName>
</protein>
<feature type="compositionally biased region" description="Basic and acidic residues" evidence="1">
    <location>
        <begin position="357"/>
        <end position="369"/>
    </location>
</feature>
<evidence type="ECO:0000313" key="3">
    <source>
        <dbReference type="EMBL" id="KAF2584189.1"/>
    </source>
</evidence>
<dbReference type="Gene3D" id="2.20.70.10">
    <property type="match status" value="1"/>
</dbReference>